<dbReference type="InterPro" id="IPR023198">
    <property type="entry name" value="PGP-like_dom2"/>
</dbReference>
<evidence type="ECO:0000313" key="1">
    <source>
        <dbReference type="EMBL" id="MFC6886928.1"/>
    </source>
</evidence>
<keyword evidence="2" id="KW-1185">Reference proteome</keyword>
<protein>
    <submittedName>
        <fullName evidence="1">HAD family hydrolase</fullName>
    </submittedName>
</protein>
<dbReference type="Gene3D" id="1.10.150.240">
    <property type="entry name" value="Putative phosphatase, domain 2"/>
    <property type="match status" value="1"/>
</dbReference>
<keyword evidence="1" id="KW-0378">Hydrolase</keyword>
<accession>A0ABW2D2N5</accession>
<dbReference type="InterPro" id="IPR036412">
    <property type="entry name" value="HAD-like_sf"/>
</dbReference>
<evidence type="ECO:0000313" key="2">
    <source>
        <dbReference type="Proteomes" id="UP001596380"/>
    </source>
</evidence>
<dbReference type="SUPFAM" id="SSF56784">
    <property type="entry name" value="HAD-like"/>
    <property type="match status" value="1"/>
</dbReference>
<dbReference type="PANTHER" id="PTHR43434">
    <property type="entry name" value="PHOSPHOGLYCOLATE PHOSPHATASE"/>
    <property type="match status" value="1"/>
</dbReference>
<dbReference type="InterPro" id="IPR023214">
    <property type="entry name" value="HAD_sf"/>
</dbReference>
<dbReference type="Gene3D" id="3.40.50.1000">
    <property type="entry name" value="HAD superfamily/HAD-like"/>
    <property type="match status" value="1"/>
</dbReference>
<sequence>MRTLVLWDVDHTLLSVKGLSREIYAEVFQKLTDRPLETIASMAGRTDLWIIAETLRMHGIEPVPGVLRAFTDGLAGAFSARRDEIAARGRVLPGVRAVLEAVAARDDAVQSLLTGNARPIAVHKTTAFGLHPLIDFDAGAYGEDHADRPPLVALAQRRAARLHGRAFDAASTVLVGDTPHDVTAGRLGGARVIAVATGFSTEPELRAAGADIVLPDLTDTEAVLAHLLP</sequence>
<reference evidence="2" key="1">
    <citation type="journal article" date="2019" name="Int. J. Syst. Evol. Microbiol.">
        <title>The Global Catalogue of Microorganisms (GCM) 10K type strain sequencing project: providing services to taxonomists for standard genome sequencing and annotation.</title>
        <authorList>
            <consortium name="The Broad Institute Genomics Platform"/>
            <consortium name="The Broad Institute Genome Sequencing Center for Infectious Disease"/>
            <person name="Wu L."/>
            <person name="Ma J."/>
        </authorList>
    </citation>
    <scope>NUCLEOTIDE SEQUENCE [LARGE SCALE GENOMIC DNA]</scope>
    <source>
        <strain evidence="2">JCM 3369</strain>
    </source>
</reference>
<dbReference type="SFLD" id="SFLDS00003">
    <property type="entry name" value="Haloacid_Dehalogenase"/>
    <property type="match status" value="1"/>
</dbReference>
<dbReference type="GO" id="GO:0016787">
    <property type="term" value="F:hydrolase activity"/>
    <property type="evidence" value="ECO:0007669"/>
    <property type="project" value="UniProtKB-KW"/>
</dbReference>
<gene>
    <name evidence="1" type="ORF">ACFQKB_44690</name>
</gene>
<dbReference type="PANTHER" id="PTHR43434:SF1">
    <property type="entry name" value="PHOSPHOGLYCOLATE PHOSPHATASE"/>
    <property type="match status" value="1"/>
</dbReference>
<dbReference type="RefSeq" id="WP_160822206.1">
    <property type="nucleotide sequence ID" value="NZ_JBHSXE010000001.1"/>
</dbReference>
<dbReference type="SFLD" id="SFLDG01129">
    <property type="entry name" value="C1.5:_HAD__Beta-PGM__Phosphata"/>
    <property type="match status" value="1"/>
</dbReference>
<name>A0ABW2D2N5_9ACTN</name>
<dbReference type="Proteomes" id="UP001596380">
    <property type="component" value="Unassembled WGS sequence"/>
</dbReference>
<organism evidence="1 2">
    <name type="scientific">Actinomadura yumaensis</name>
    <dbReference type="NCBI Taxonomy" id="111807"/>
    <lineage>
        <taxon>Bacteria</taxon>
        <taxon>Bacillati</taxon>
        <taxon>Actinomycetota</taxon>
        <taxon>Actinomycetes</taxon>
        <taxon>Streptosporangiales</taxon>
        <taxon>Thermomonosporaceae</taxon>
        <taxon>Actinomadura</taxon>
    </lineage>
</organism>
<comment type="caution">
    <text evidence="1">The sequence shown here is derived from an EMBL/GenBank/DDBJ whole genome shotgun (WGS) entry which is preliminary data.</text>
</comment>
<dbReference type="Pfam" id="PF12710">
    <property type="entry name" value="HAD"/>
    <property type="match status" value="1"/>
</dbReference>
<proteinExistence type="predicted"/>
<dbReference type="InterPro" id="IPR050155">
    <property type="entry name" value="HAD-like_hydrolase_sf"/>
</dbReference>
<dbReference type="EMBL" id="JBHSXS010000063">
    <property type="protein sequence ID" value="MFC6886928.1"/>
    <property type="molecule type" value="Genomic_DNA"/>
</dbReference>